<keyword evidence="12" id="KW-1185">Reference proteome</keyword>
<evidence type="ECO:0000256" key="3">
    <source>
        <dbReference type="ARBA" id="ARBA00022723"/>
    </source>
</evidence>
<dbReference type="InterPro" id="IPR049636">
    <property type="entry name" value="HNF4-like_DBD"/>
</dbReference>
<comment type="subcellular location">
    <subcellularLocation>
        <location evidence="1">Nucleus</location>
    </subcellularLocation>
</comment>
<evidence type="ECO:0000256" key="1">
    <source>
        <dbReference type="ARBA" id="ARBA00004123"/>
    </source>
</evidence>
<evidence type="ECO:0000256" key="4">
    <source>
        <dbReference type="ARBA" id="ARBA00022771"/>
    </source>
</evidence>
<dbReference type="InterPro" id="IPR001628">
    <property type="entry name" value="Znf_hrmn_rcpt"/>
</dbReference>
<dbReference type="PRINTS" id="PR00047">
    <property type="entry name" value="STROIDFINGER"/>
</dbReference>
<dbReference type="PANTHER" id="PTHR24083">
    <property type="entry name" value="NUCLEAR HORMONE RECEPTOR"/>
    <property type="match status" value="1"/>
</dbReference>
<name>A0A914N4G0_MELIC</name>
<dbReference type="SMART" id="SM00399">
    <property type="entry name" value="ZnF_C4"/>
    <property type="match status" value="1"/>
</dbReference>
<keyword evidence="9" id="KW-0675">Receptor</keyword>
<feature type="domain" description="Nuclear receptor" evidence="11">
    <location>
        <begin position="1"/>
        <end position="72"/>
    </location>
</feature>
<dbReference type="GO" id="GO:0005634">
    <property type="term" value="C:nucleus"/>
    <property type="evidence" value="ECO:0007669"/>
    <property type="project" value="UniProtKB-SubCell"/>
</dbReference>
<sequence>MLKEKIKLSVQFAVVSCNGCKTFFRRTVMIGRKFVCRKDGNCCFDKKDRCACRACRFRICVEAGMDEKAIQRIPSSNLSFSIARRRIQKNKNENTQEEEVNSKTLNITKTLITNPESEVLSLIRETLCLEEKLEKLRFSYFNPKDKNLKIIEAVEEPTIFSNISKYPPVEKWPPAFLPCSERRKFGEAKFWVYTDLYIGIRGVSKFRFSIFVFRFSRFFSFRFSISDFRNFVIFSIFDFRIFEKI</sequence>
<evidence type="ECO:0000256" key="2">
    <source>
        <dbReference type="ARBA" id="ARBA00005993"/>
    </source>
</evidence>
<keyword evidence="4" id="KW-0863">Zinc-finger</keyword>
<proteinExistence type="inferred from homology"/>
<dbReference type="Proteomes" id="UP000887563">
    <property type="component" value="Unplaced"/>
</dbReference>
<dbReference type="GO" id="GO:0003700">
    <property type="term" value="F:DNA-binding transcription factor activity"/>
    <property type="evidence" value="ECO:0007669"/>
    <property type="project" value="InterPro"/>
</dbReference>
<dbReference type="InterPro" id="IPR050274">
    <property type="entry name" value="Nuclear_hormone_rcpt_NR2"/>
</dbReference>
<evidence type="ECO:0000256" key="8">
    <source>
        <dbReference type="ARBA" id="ARBA00023163"/>
    </source>
</evidence>
<organism evidence="12 13">
    <name type="scientific">Meloidogyne incognita</name>
    <name type="common">Southern root-knot nematode worm</name>
    <name type="synonym">Oxyuris incognita</name>
    <dbReference type="NCBI Taxonomy" id="6306"/>
    <lineage>
        <taxon>Eukaryota</taxon>
        <taxon>Metazoa</taxon>
        <taxon>Ecdysozoa</taxon>
        <taxon>Nematoda</taxon>
        <taxon>Chromadorea</taxon>
        <taxon>Rhabditida</taxon>
        <taxon>Tylenchina</taxon>
        <taxon>Tylenchomorpha</taxon>
        <taxon>Tylenchoidea</taxon>
        <taxon>Meloidogynidae</taxon>
        <taxon>Meloidogyninae</taxon>
        <taxon>Meloidogyne</taxon>
        <taxon>Meloidogyne incognita group</taxon>
    </lineage>
</organism>
<dbReference type="WBParaSite" id="Minc3s03041g32536">
    <property type="protein sequence ID" value="Minc3s03041g32536"/>
    <property type="gene ID" value="Minc3s03041g32536"/>
</dbReference>
<reference evidence="13" key="1">
    <citation type="submission" date="2022-11" db="UniProtKB">
        <authorList>
            <consortium name="WormBaseParasite"/>
        </authorList>
    </citation>
    <scope>IDENTIFICATION</scope>
</reference>
<keyword evidence="8" id="KW-0804">Transcription</keyword>
<dbReference type="SUPFAM" id="SSF57716">
    <property type="entry name" value="Glucocorticoid receptor-like (DNA-binding domain)"/>
    <property type="match status" value="1"/>
</dbReference>
<dbReference type="GO" id="GO:0000978">
    <property type="term" value="F:RNA polymerase II cis-regulatory region sequence-specific DNA binding"/>
    <property type="evidence" value="ECO:0007669"/>
    <property type="project" value="InterPro"/>
</dbReference>
<protein>
    <submittedName>
        <fullName evidence="13">Nuclear receptor domain-containing protein</fullName>
    </submittedName>
</protein>
<evidence type="ECO:0000256" key="5">
    <source>
        <dbReference type="ARBA" id="ARBA00022833"/>
    </source>
</evidence>
<evidence type="ECO:0000259" key="11">
    <source>
        <dbReference type="PROSITE" id="PS51030"/>
    </source>
</evidence>
<comment type="similarity">
    <text evidence="2">Belongs to the nuclear hormone receptor family.</text>
</comment>
<dbReference type="PROSITE" id="PS51030">
    <property type="entry name" value="NUCLEAR_REC_DBD_2"/>
    <property type="match status" value="1"/>
</dbReference>
<evidence type="ECO:0000313" key="12">
    <source>
        <dbReference type="Proteomes" id="UP000887563"/>
    </source>
</evidence>
<keyword evidence="7" id="KW-0238">DNA-binding</keyword>
<dbReference type="CDD" id="cd06960">
    <property type="entry name" value="NR_DBD_HNF4A"/>
    <property type="match status" value="1"/>
</dbReference>
<keyword evidence="10" id="KW-0539">Nucleus</keyword>
<evidence type="ECO:0000256" key="10">
    <source>
        <dbReference type="ARBA" id="ARBA00023242"/>
    </source>
</evidence>
<dbReference type="Gene3D" id="3.30.50.10">
    <property type="entry name" value="Erythroid Transcription Factor GATA-1, subunit A"/>
    <property type="match status" value="1"/>
</dbReference>
<keyword evidence="6" id="KW-0805">Transcription regulation</keyword>
<dbReference type="AlphaFoldDB" id="A0A914N4G0"/>
<evidence type="ECO:0000256" key="7">
    <source>
        <dbReference type="ARBA" id="ARBA00023125"/>
    </source>
</evidence>
<accession>A0A914N4G0</accession>
<evidence type="ECO:0000256" key="6">
    <source>
        <dbReference type="ARBA" id="ARBA00023015"/>
    </source>
</evidence>
<dbReference type="GO" id="GO:0008270">
    <property type="term" value="F:zinc ion binding"/>
    <property type="evidence" value="ECO:0007669"/>
    <property type="project" value="UniProtKB-KW"/>
</dbReference>
<keyword evidence="3" id="KW-0479">Metal-binding</keyword>
<evidence type="ECO:0000256" key="9">
    <source>
        <dbReference type="ARBA" id="ARBA00023170"/>
    </source>
</evidence>
<dbReference type="Pfam" id="PF00105">
    <property type="entry name" value="zf-C4"/>
    <property type="match status" value="1"/>
</dbReference>
<keyword evidence="5" id="KW-0862">Zinc</keyword>
<dbReference type="InterPro" id="IPR013088">
    <property type="entry name" value="Znf_NHR/GATA"/>
</dbReference>
<evidence type="ECO:0000313" key="13">
    <source>
        <dbReference type="WBParaSite" id="Minc3s03041g32536"/>
    </source>
</evidence>